<gene>
    <name evidence="1" type="ORF">ColSpa_11942</name>
</gene>
<dbReference type="GeneID" id="73332744"/>
<dbReference type="EMBL" id="BQXU01000053">
    <property type="protein sequence ID" value="GKT51761.1"/>
    <property type="molecule type" value="Genomic_DNA"/>
</dbReference>
<dbReference type="Proteomes" id="UP001055115">
    <property type="component" value="Unassembled WGS sequence"/>
</dbReference>
<proteinExistence type="predicted"/>
<name>A0AA37PG98_9PEZI</name>
<sequence>MALPKNWRFTKRSEEVILVRDLLEMIVDWINSFKAIGDTVGQFDPTHAALTWAAVRFLLQIAVSEVELFGALVNDCIHLTALIVEYIARMMVRYRAFEAFYLRGSQSEMEKTLGDFLVHLYAEILTHPSYAVMFFEKDYLSPGRHHWPAYTSQITSTGYWHAFFSPRTTPQEPFRSIDRERKKIM</sequence>
<evidence type="ECO:0000313" key="2">
    <source>
        <dbReference type="Proteomes" id="UP001055115"/>
    </source>
</evidence>
<comment type="caution">
    <text evidence="1">The sequence shown here is derived from an EMBL/GenBank/DDBJ whole genome shotgun (WGS) entry which is preliminary data.</text>
</comment>
<reference evidence="1 2" key="1">
    <citation type="submission" date="2022-03" db="EMBL/GenBank/DDBJ databases">
        <title>Genome data of Colletotrichum spp.</title>
        <authorList>
            <person name="Utami Y.D."/>
            <person name="Hiruma K."/>
        </authorList>
    </citation>
    <scope>NUCLEOTIDE SEQUENCE [LARGE SCALE GENOMIC DNA]</scope>
    <source>
        <strain evidence="1 2">MAFF 239500</strain>
    </source>
</reference>
<evidence type="ECO:0000313" key="1">
    <source>
        <dbReference type="EMBL" id="GKT51761.1"/>
    </source>
</evidence>
<organism evidence="1 2">
    <name type="scientific">Colletotrichum spaethianum</name>
    <dbReference type="NCBI Taxonomy" id="700344"/>
    <lineage>
        <taxon>Eukaryota</taxon>
        <taxon>Fungi</taxon>
        <taxon>Dikarya</taxon>
        <taxon>Ascomycota</taxon>
        <taxon>Pezizomycotina</taxon>
        <taxon>Sordariomycetes</taxon>
        <taxon>Hypocreomycetidae</taxon>
        <taxon>Glomerellales</taxon>
        <taxon>Glomerellaceae</taxon>
        <taxon>Colletotrichum</taxon>
        <taxon>Colletotrichum spaethianum species complex</taxon>
    </lineage>
</organism>
<accession>A0AA37PG98</accession>
<dbReference type="AlphaFoldDB" id="A0AA37PG98"/>
<keyword evidence="2" id="KW-1185">Reference proteome</keyword>
<protein>
    <submittedName>
        <fullName evidence="1">Uncharacterized protein</fullName>
    </submittedName>
</protein>
<dbReference type="RefSeq" id="XP_049134111.1">
    <property type="nucleotide sequence ID" value="XM_049278154.1"/>
</dbReference>